<name>A0ABU4E2I9_9ENTR</name>
<gene>
    <name evidence="2" type="ORF">R4P48_11580</name>
</gene>
<proteinExistence type="predicted"/>
<dbReference type="Proteomes" id="UP001187066">
    <property type="component" value="Unassembled WGS sequence"/>
</dbReference>
<reference evidence="2 3" key="1">
    <citation type="submission" date="2023-10" db="EMBL/GenBank/DDBJ databases">
        <authorList>
            <person name="Dale J."/>
        </authorList>
    </citation>
    <scope>NUCLEOTIDE SEQUENCE [LARGE SCALE GENOMIC DNA]</scope>
    <source>
        <strain evidence="2 3">2023EL-00970</strain>
    </source>
</reference>
<accession>A0ABU4E2I9</accession>
<evidence type="ECO:0000313" key="2">
    <source>
        <dbReference type="EMBL" id="MDV7023318.1"/>
    </source>
</evidence>
<evidence type="ECO:0000313" key="3">
    <source>
        <dbReference type="Proteomes" id="UP001187066"/>
    </source>
</evidence>
<feature type="region of interest" description="Disordered" evidence="1">
    <location>
        <begin position="34"/>
        <end position="67"/>
    </location>
</feature>
<keyword evidence="3" id="KW-1185">Reference proteome</keyword>
<evidence type="ECO:0000256" key="1">
    <source>
        <dbReference type="SAM" id="MobiDB-lite"/>
    </source>
</evidence>
<dbReference type="Pfam" id="PF05069">
    <property type="entry name" value="Phage_tail_S"/>
    <property type="match status" value="1"/>
</dbReference>
<dbReference type="InterPro" id="IPR006522">
    <property type="entry name" value="Phage_virion_morphogenesis"/>
</dbReference>
<dbReference type="EMBL" id="JAWLOF010000007">
    <property type="protein sequence ID" value="MDV7023318.1"/>
    <property type="molecule type" value="Genomic_DNA"/>
</dbReference>
<dbReference type="NCBIfam" id="TIGR01635">
    <property type="entry name" value="tail_comp_S"/>
    <property type="match status" value="1"/>
</dbReference>
<dbReference type="RefSeq" id="WP_317678275.1">
    <property type="nucleotide sequence ID" value="NZ_JAWLOF010000007.1"/>
</dbReference>
<sequence>MSELNPFEDRLAALIAALSPAGRRNLSAEIAKNLRQQQQQRIKAQRAPDGTPYAPRQPQTIRGKKGRVKREMFAKLRTSRYMKAVADESAAAVAFTGKVQRIARVHQYGLKDRPAPNRDAVDYPARPLLGFSESDRQIIETAIIHHLAG</sequence>
<organism evidence="2 3">
    <name type="scientific">Atlantibacter subterraneus</name>
    <dbReference type="NCBI Taxonomy" id="255519"/>
    <lineage>
        <taxon>Bacteria</taxon>
        <taxon>Pseudomonadati</taxon>
        <taxon>Pseudomonadota</taxon>
        <taxon>Gammaproteobacteria</taxon>
        <taxon>Enterobacterales</taxon>
        <taxon>Enterobacteriaceae</taxon>
        <taxon>Atlantibacter</taxon>
    </lineage>
</organism>
<protein>
    <submittedName>
        <fullName evidence="2">Phage virion morphogenesis protein</fullName>
    </submittedName>
</protein>
<comment type="caution">
    <text evidence="2">The sequence shown here is derived from an EMBL/GenBank/DDBJ whole genome shotgun (WGS) entry which is preliminary data.</text>
</comment>